<dbReference type="GO" id="GO:0000978">
    <property type="term" value="F:RNA polymerase II cis-regulatory region sequence-specific DNA binding"/>
    <property type="evidence" value="ECO:0007669"/>
    <property type="project" value="TreeGrafter"/>
</dbReference>
<sequence length="424" mass="44310">MEVDETVQLSGAYDYTAADLPYTLPMENQVPLLQESDGNIAMGGLDPGIDAAEHYLAHPSYADTQHGAAPPAPQSSYADMQHAAAAHAALPIAESPVVSKPPTTGVAPSTHSFVIKAEQQSVIKAEPSSDQKMPETYVHPVDVLGLESFDVTEWNDKNIKPPFSYASLIAQAISLSPNKKLTLNGIYNYITTHYPYYQAAPSGWQNSIRHNLSLNKAFIKVPRGDDERGKGAFWMLDPTCEGQFRNGVYRKSRKPVAPGGGTKSGGGPSRVRAGSRSDTPNPYEAGGDKPAKGKKNKNTVAGVSEGPTANHAATATATTPAEAFSSAAVTSPSTAGMAMPTTLATAAADPPSAPAEDPAAVAAPRVPLHARPPTVDLPAAHAPQGPGQSQDPSPMERLAPAVESSSLAPSYNPIVDNHPPLGHA</sequence>
<dbReference type="EMBL" id="JAEFCI010012466">
    <property type="protein sequence ID" value="KAG5455978.1"/>
    <property type="molecule type" value="Genomic_DNA"/>
</dbReference>
<dbReference type="InterPro" id="IPR018122">
    <property type="entry name" value="TF_fork_head_CS_1"/>
</dbReference>
<evidence type="ECO:0000256" key="7">
    <source>
        <dbReference type="SAM" id="MobiDB-lite"/>
    </source>
</evidence>
<evidence type="ECO:0000313" key="10">
    <source>
        <dbReference type="Proteomes" id="UP000673691"/>
    </source>
</evidence>
<dbReference type="Proteomes" id="UP000673691">
    <property type="component" value="Unassembled WGS sequence"/>
</dbReference>
<evidence type="ECO:0000256" key="4">
    <source>
        <dbReference type="ARBA" id="ARBA00023163"/>
    </source>
</evidence>
<feature type="DNA-binding region" description="Fork-head" evidence="6">
    <location>
        <begin position="160"/>
        <end position="254"/>
    </location>
</feature>
<accession>A0A8H8DF35</accession>
<keyword evidence="2" id="KW-0805">Transcription regulation</keyword>
<comment type="subcellular location">
    <subcellularLocation>
        <location evidence="1 6">Nucleus</location>
    </subcellularLocation>
</comment>
<reference evidence="9 10" key="1">
    <citation type="journal article" name="Sci. Rep.">
        <title>Genome-scale phylogenetic analyses confirm Olpidium as the closest living zoosporic fungus to the non-flagellated, terrestrial fungi.</title>
        <authorList>
            <person name="Chang Y."/>
            <person name="Rochon D."/>
            <person name="Sekimoto S."/>
            <person name="Wang Y."/>
            <person name="Chovatia M."/>
            <person name="Sandor L."/>
            <person name="Salamov A."/>
            <person name="Grigoriev I.V."/>
            <person name="Stajich J.E."/>
            <person name="Spatafora J.W."/>
        </authorList>
    </citation>
    <scope>NUCLEOTIDE SEQUENCE [LARGE SCALE GENOMIC DNA]</scope>
    <source>
        <strain evidence="9">S191</strain>
    </source>
</reference>
<dbReference type="OrthoDB" id="5954824at2759"/>
<feature type="region of interest" description="Disordered" evidence="7">
    <location>
        <begin position="345"/>
        <end position="424"/>
    </location>
</feature>
<keyword evidence="4" id="KW-0804">Transcription</keyword>
<dbReference type="Pfam" id="PF00250">
    <property type="entry name" value="Forkhead"/>
    <property type="match status" value="1"/>
</dbReference>
<dbReference type="CDD" id="cd20026">
    <property type="entry name" value="FH_FOXK"/>
    <property type="match status" value="1"/>
</dbReference>
<evidence type="ECO:0000256" key="3">
    <source>
        <dbReference type="ARBA" id="ARBA00023125"/>
    </source>
</evidence>
<dbReference type="GO" id="GO:0030154">
    <property type="term" value="P:cell differentiation"/>
    <property type="evidence" value="ECO:0007669"/>
    <property type="project" value="TreeGrafter"/>
</dbReference>
<feature type="compositionally biased region" description="Low complexity" evidence="7">
    <location>
        <begin position="308"/>
        <end position="321"/>
    </location>
</feature>
<proteinExistence type="predicted"/>
<dbReference type="InterPro" id="IPR050211">
    <property type="entry name" value="FOX_domain-containing"/>
</dbReference>
<dbReference type="FunFam" id="1.10.10.10:FF:000030">
    <property type="entry name" value="Forkhead box protein K2"/>
    <property type="match status" value="1"/>
</dbReference>
<evidence type="ECO:0000256" key="6">
    <source>
        <dbReference type="PROSITE-ProRule" id="PRU00089"/>
    </source>
</evidence>
<keyword evidence="5 6" id="KW-0539">Nucleus</keyword>
<dbReference type="InterPro" id="IPR036390">
    <property type="entry name" value="WH_DNA-bd_sf"/>
</dbReference>
<comment type="caution">
    <text evidence="9">The sequence shown here is derived from an EMBL/GenBank/DDBJ whole genome shotgun (WGS) entry which is preliminary data.</text>
</comment>
<name>A0A8H8DF35_9FUNG</name>
<evidence type="ECO:0000313" key="9">
    <source>
        <dbReference type="EMBL" id="KAG5455978.1"/>
    </source>
</evidence>
<dbReference type="InterPro" id="IPR001766">
    <property type="entry name" value="Fork_head_dom"/>
</dbReference>
<dbReference type="AlphaFoldDB" id="A0A8H8DF35"/>
<dbReference type="Gene3D" id="1.10.10.10">
    <property type="entry name" value="Winged helix-like DNA-binding domain superfamily/Winged helix DNA-binding domain"/>
    <property type="match status" value="1"/>
</dbReference>
<dbReference type="SUPFAM" id="SSF46785">
    <property type="entry name" value="Winged helix' DNA-binding domain"/>
    <property type="match status" value="1"/>
</dbReference>
<evidence type="ECO:0000256" key="2">
    <source>
        <dbReference type="ARBA" id="ARBA00023015"/>
    </source>
</evidence>
<gene>
    <name evidence="9" type="ORF">BJ554DRAFT_4407</name>
</gene>
<keyword evidence="10" id="KW-1185">Reference proteome</keyword>
<dbReference type="PROSITE" id="PS50039">
    <property type="entry name" value="FORK_HEAD_3"/>
    <property type="match status" value="1"/>
</dbReference>
<evidence type="ECO:0000256" key="5">
    <source>
        <dbReference type="ARBA" id="ARBA00023242"/>
    </source>
</evidence>
<feature type="region of interest" description="Disordered" evidence="7">
    <location>
        <begin position="246"/>
        <end position="321"/>
    </location>
</feature>
<evidence type="ECO:0000259" key="8">
    <source>
        <dbReference type="PROSITE" id="PS50039"/>
    </source>
</evidence>
<dbReference type="GO" id="GO:0005634">
    <property type="term" value="C:nucleus"/>
    <property type="evidence" value="ECO:0007669"/>
    <property type="project" value="UniProtKB-SubCell"/>
</dbReference>
<dbReference type="GO" id="GO:0009653">
    <property type="term" value="P:anatomical structure morphogenesis"/>
    <property type="evidence" value="ECO:0007669"/>
    <property type="project" value="TreeGrafter"/>
</dbReference>
<dbReference type="PROSITE" id="PS00657">
    <property type="entry name" value="FORK_HEAD_1"/>
    <property type="match status" value="1"/>
</dbReference>
<keyword evidence="3 6" id="KW-0238">DNA-binding</keyword>
<dbReference type="PROSITE" id="PS00658">
    <property type="entry name" value="FORK_HEAD_2"/>
    <property type="match status" value="1"/>
</dbReference>
<dbReference type="GO" id="GO:0000981">
    <property type="term" value="F:DNA-binding transcription factor activity, RNA polymerase II-specific"/>
    <property type="evidence" value="ECO:0007669"/>
    <property type="project" value="TreeGrafter"/>
</dbReference>
<dbReference type="InterPro" id="IPR036388">
    <property type="entry name" value="WH-like_DNA-bd_sf"/>
</dbReference>
<dbReference type="SMART" id="SM00339">
    <property type="entry name" value="FH"/>
    <property type="match status" value="1"/>
</dbReference>
<dbReference type="PRINTS" id="PR00053">
    <property type="entry name" value="FORKHEAD"/>
</dbReference>
<dbReference type="PANTHER" id="PTHR11829:SF343">
    <property type="entry name" value="FORK-HEAD DOMAIN-CONTAINING PROTEIN"/>
    <property type="match status" value="1"/>
</dbReference>
<evidence type="ECO:0000256" key="1">
    <source>
        <dbReference type="ARBA" id="ARBA00004123"/>
    </source>
</evidence>
<feature type="compositionally biased region" description="Gly residues" evidence="7">
    <location>
        <begin position="258"/>
        <end position="268"/>
    </location>
</feature>
<feature type="compositionally biased region" description="Low complexity" evidence="7">
    <location>
        <begin position="383"/>
        <end position="393"/>
    </location>
</feature>
<organism evidence="9 10">
    <name type="scientific">Olpidium bornovanus</name>
    <dbReference type="NCBI Taxonomy" id="278681"/>
    <lineage>
        <taxon>Eukaryota</taxon>
        <taxon>Fungi</taxon>
        <taxon>Fungi incertae sedis</taxon>
        <taxon>Olpidiomycota</taxon>
        <taxon>Olpidiomycotina</taxon>
        <taxon>Olpidiomycetes</taxon>
        <taxon>Olpidiales</taxon>
        <taxon>Olpidiaceae</taxon>
        <taxon>Olpidium</taxon>
    </lineage>
</organism>
<dbReference type="InterPro" id="IPR030456">
    <property type="entry name" value="TF_fork_head_CS_2"/>
</dbReference>
<protein>
    <submittedName>
        <fullName evidence="9">Fork head domain-containing protein</fullName>
    </submittedName>
</protein>
<feature type="domain" description="Fork-head" evidence="8">
    <location>
        <begin position="160"/>
        <end position="254"/>
    </location>
</feature>
<feature type="compositionally biased region" description="Low complexity" evidence="7">
    <location>
        <begin position="345"/>
        <end position="373"/>
    </location>
</feature>
<dbReference type="PANTHER" id="PTHR11829">
    <property type="entry name" value="FORKHEAD BOX PROTEIN"/>
    <property type="match status" value="1"/>
</dbReference>